<dbReference type="SUPFAM" id="SSF50814">
    <property type="entry name" value="Lipocalins"/>
    <property type="match status" value="1"/>
</dbReference>
<dbReference type="GO" id="GO:0043176">
    <property type="term" value="F:amine binding"/>
    <property type="evidence" value="ECO:0007669"/>
    <property type="project" value="InterPro"/>
</dbReference>
<accession>A0A023G9A5</accession>
<dbReference type="AlphaFoldDB" id="A0A023G9A5"/>
<feature type="chain" id="PRO_5001521778" evidence="1">
    <location>
        <begin position="20"/>
        <end position="187"/>
    </location>
</feature>
<sequence>MIALAICASVLTAASVTSSTEPWYEEDPAHFSEQNILDMASVNEFLYLYKRKFHRTSNVRCQSAKKIMMVNQTHYKYNFTWRYQSKYSWRPEMIELLKTGNHTQYNAAKYSYKQGDTPKVRKLMTKDKKNACFVLLEFLNGFVRGCQLIVVESVAGLDGFLLSAVEFTTTTSFAMEEVRRFSNPIAN</sequence>
<organism evidence="2">
    <name type="scientific">Amblyomma triste</name>
    <name type="common">Neotropical tick</name>
    <dbReference type="NCBI Taxonomy" id="251400"/>
    <lineage>
        <taxon>Eukaryota</taxon>
        <taxon>Metazoa</taxon>
        <taxon>Ecdysozoa</taxon>
        <taxon>Arthropoda</taxon>
        <taxon>Chelicerata</taxon>
        <taxon>Arachnida</taxon>
        <taxon>Acari</taxon>
        <taxon>Parasitiformes</taxon>
        <taxon>Ixodida</taxon>
        <taxon>Ixodoidea</taxon>
        <taxon>Ixodidae</taxon>
        <taxon>Amblyomminae</taxon>
        <taxon>Amblyomma</taxon>
    </lineage>
</organism>
<dbReference type="EMBL" id="GBBM01004587">
    <property type="protein sequence ID" value="JAC30831.1"/>
    <property type="molecule type" value="mRNA"/>
</dbReference>
<dbReference type="GO" id="GO:0030682">
    <property type="term" value="P:symbiont-mediated perturbation of host defenses"/>
    <property type="evidence" value="ECO:0007669"/>
    <property type="project" value="InterPro"/>
</dbReference>
<evidence type="ECO:0000313" key="2">
    <source>
        <dbReference type="EMBL" id="JAC30831.1"/>
    </source>
</evidence>
<keyword evidence="1" id="KW-0732">Signal</keyword>
<feature type="signal peptide" evidence="1">
    <location>
        <begin position="1"/>
        <end position="19"/>
    </location>
</feature>
<dbReference type="Gene3D" id="2.40.128.20">
    <property type="match status" value="1"/>
</dbReference>
<protein>
    <submittedName>
        <fullName evidence="2">Putative licpodalin-4 1</fullName>
    </submittedName>
</protein>
<proteinExistence type="evidence at transcript level"/>
<dbReference type="InterPro" id="IPR002970">
    <property type="entry name" value="Tick_his-bd"/>
</dbReference>
<evidence type="ECO:0000256" key="1">
    <source>
        <dbReference type="SAM" id="SignalP"/>
    </source>
</evidence>
<name>A0A023G9A5_AMBTT</name>
<dbReference type="Pfam" id="PF02098">
    <property type="entry name" value="His_binding"/>
    <property type="match status" value="1"/>
</dbReference>
<feature type="non-terminal residue" evidence="2">
    <location>
        <position position="187"/>
    </location>
</feature>
<reference evidence="2" key="1">
    <citation type="submission" date="2014-03" db="EMBL/GenBank/DDBJ databases">
        <title>The sialotranscriptome of Amblyomma triste, Amblyomma parvum and Amblyomma cajennense ticks, uncovered by 454-based RNA-seq.</title>
        <authorList>
            <person name="Garcia G.R."/>
            <person name="Gardinassi L.G."/>
            <person name="Ribeiro J.M."/>
            <person name="Anatriello E."/>
            <person name="Ferreira B.R."/>
            <person name="Moreira H.N."/>
            <person name="Mafra C."/>
            <person name="Olegario M.M."/>
            <person name="Szabo P.J."/>
            <person name="Miranda-Santos I.K."/>
            <person name="Maruyama S.R."/>
        </authorList>
    </citation>
    <scope>NUCLEOTIDE SEQUENCE</scope>
    <source>
        <strain evidence="2">Mato Grasso do Sul</strain>
        <tissue evidence="2">Salivary glands</tissue>
    </source>
</reference>
<dbReference type="InterPro" id="IPR012674">
    <property type="entry name" value="Calycin"/>
</dbReference>